<dbReference type="InterPro" id="IPR058532">
    <property type="entry name" value="YjbR/MT2646/Rv2570-like"/>
</dbReference>
<dbReference type="SUPFAM" id="SSF142906">
    <property type="entry name" value="YjbR-like"/>
    <property type="match status" value="1"/>
</dbReference>
<protein>
    <submittedName>
        <fullName evidence="1">MmcQ/YjbR family DNA-binding protein</fullName>
    </submittedName>
</protein>
<accession>A0AAU7CRQ2</accession>
<name>A0AAU7CRQ2_9BACT</name>
<dbReference type="EMBL" id="CP155447">
    <property type="protein sequence ID" value="XBH08039.1"/>
    <property type="molecule type" value="Genomic_DNA"/>
</dbReference>
<dbReference type="RefSeq" id="WP_406700875.1">
    <property type="nucleotide sequence ID" value="NZ_CP155447.1"/>
</dbReference>
<sequence>MSVPLAPIIRLRELALALPEAHEVEAWGEPTFRVRNKIFAMHADAANHHGMGRPAVWVKAAPGVQESMVAAAPDCFFRPPYVGPKGWVGVWLDGVVDWEDVAEFLEDSYRLIAPKRLCTQLDSKAAPND</sequence>
<dbReference type="GO" id="GO:0003677">
    <property type="term" value="F:DNA binding"/>
    <property type="evidence" value="ECO:0007669"/>
    <property type="project" value="UniProtKB-KW"/>
</dbReference>
<gene>
    <name evidence="1" type="ORF">V5E97_18980</name>
</gene>
<evidence type="ECO:0000313" key="1">
    <source>
        <dbReference type="EMBL" id="XBH08039.1"/>
    </source>
</evidence>
<organism evidence="1">
    <name type="scientific">Singulisphaera sp. Ch08</name>
    <dbReference type="NCBI Taxonomy" id="3120278"/>
    <lineage>
        <taxon>Bacteria</taxon>
        <taxon>Pseudomonadati</taxon>
        <taxon>Planctomycetota</taxon>
        <taxon>Planctomycetia</taxon>
        <taxon>Isosphaerales</taxon>
        <taxon>Isosphaeraceae</taxon>
        <taxon>Singulisphaera</taxon>
    </lineage>
</organism>
<dbReference type="AlphaFoldDB" id="A0AAU7CRQ2"/>
<dbReference type="Gene3D" id="3.90.1150.30">
    <property type="match status" value="1"/>
</dbReference>
<reference evidence="1" key="1">
    <citation type="submission" date="2024-05" db="EMBL/GenBank/DDBJ databases">
        <title>Planctomycetes of the genus Singulisphaera possess chitinolytic capabilities.</title>
        <authorList>
            <person name="Ivanova A."/>
        </authorList>
    </citation>
    <scope>NUCLEOTIDE SEQUENCE</scope>
    <source>
        <strain evidence="1">Ch08T</strain>
    </source>
</reference>
<keyword evidence="1" id="KW-0238">DNA-binding</keyword>
<proteinExistence type="predicted"/>
<dbReference type="InterPro" id="IPR038056">
    <property type="entry name" value="YjbR-like_sf"/>
</dbReference>
<dbReference type="Pfam" id="PF04237">
    <property type="entry name" value="YjbR"/>
    <property type="match status" value="1"/>
</dbReference>